<evidence type="ECO:0000259" key="1">
    <source>
        <dbReference type="Pfam" id="PF18467"/>
    </source>
</evidence>
<gene>
    <name evidence="2" type="ORF">STRUR_1328</name>
</gene>
<reference evidence="2 3" key="1">
    <citation type="journal article" date="2014" name="Int. J. Syst. Evol. Microbiol.">
        <title>Phylogenomics and the dynamic genome evolution of the genus Streptococcus.</title>
        <authorList>
            <consortium name="The Broad Institute Genome Sequencing Platform"/>
            <person name="Richards V.P."/>
            <person name="Palmer S.R."/>
            <person name="Pavinski Bitar P.D."/>
            <person name="Qin X."/>
            <person name="Weinstock G.M."/>
            <person name="Highlander S.K."/>
            <person name="Town C.D."/>
            <person name="Burne R.A."/>
            <person name="Stanhope M.J."/>
        </authorList>
    </citation>
    <scope>NUCLEOTIDE SEQUENCE [LARGE SCALE GENOMIC DNA]</scope>
    <source>
        <strain evidence="2 3">2285-97</strain>
    </source>
</reference>
<feature type="domain" description="DUF5613" evidence="1">
    <location>
        <begin position="7"/>
        <end position="92"/>
    </location>
</feature>
<dbReference type="Gene3D" id="3.40.630.30">
    <property type="match status" value="1"/>
</dbReference>
<dbReference type="STRING" id="764291.STRUR_1328"/>
<proteinExistence type="predicted"/>
<dbReference type="EMBL" id="AEUZ02000001">
    <property type="protein sequence ID" value="EHJ57655.1"/>
    <property type="molecule type" value="Genomic_DNA"/>
</dbReference>
<name>G5KGK5_9STRE</name>
<evidence type="ECO:0000313" key="2">
    <source>
        <dbReference type="EMBL" id="EHJ57655.1"/>
    </source>
</evidence>
<sequence>MNYKDLLDSTETPYKIENRYYYKNSSLNRRYYSNFLSYHMMPNQEVFLADLKMITEEQRDYPEPFVFIKFPEKEEIPEEVLDLLKQRQFQLEKHIIFTNKRQNLHFSESKDSQVTVKPLEIEDKDSFINYKYQSDIAFGKGFADMMKKWR</sequence>
<keyword evidence="3" id="KW-1185">Reference proteome</keyword>
<dbReference type="Pfam" id="PF18467">
    <property type="entry name" value="DUF5613"/>
    <property type="match status" value="1"/>
</dbReference>
<protein>
    <submittedName>
        <fullName evidence="2">Acetyltransferase, GNAT family</fullName>
    </submittedName>
</protein>
<dbReference type="RefSeq" id="WP_006740353.1">
    <property type="nucleotide sequence ID" value="NZ_AEUZ02000001.1"/>
</dbReference>
<dbReference type="Proteomes" id="UP000005388">
    <property type="component" value="Unassembled WGS sequence"/>
</dbReference>
<accession>G5KGK5</accession>
<comment type="caution">
    <text evidence="2">The sequence shown here is derived from an EMBL/GenBank/DDBJ whole genome shotgun (WGS) entry which is preliminary data.</text>
</comment>
<organism evidence="2 3">
    <name type="scientific">Streptococcus urinalis 2285-97</name>
    <dbReference type="NCBI Taxonomy" id="764291"/>
    <lineage>
        <taxon>Bacteria</taxon>
        <taxon>Bacillati</taxon>
        <taxon>Bacillota</taxon>
        <taxon>Bacilli</taxon>
        <taxon>Lactobacillales</taxon>
        <taxon>Streptococcaceae</taxon>
        <taxon>Streptococcus</taxon>
    </lineage>
</organism>
<dbReference type="AlphaFoldDB" id="G5KGK5"/>
<dbReference type="GO" id="GO:0016740">
    <property type="term" value="F:transferase activity"/>
    <property type="evidence" value="ECO:0007669"/>
    <property type="project" value="UniProtKB-KW"/>
</dbReference>
<dbReference type="InterPro" id="IPR040549">
    <property type="entry name" value="DUF5613"/>
</dbReference>
<evidence type="ECO:0000313" key="3">
    <source>
        <dbReference type="Proteomes" id="UP000005388"/>
    </source>
</evidence>